<keyword evidence="1" id="KW-0732">Signal</keyword>
<dbReference type="InterPro" id="IPR007029">
    <property type="entry name" value="YHS_dom"/>
</dbReference>
<evidence type="ECO:0000313" key="3">
    <source>
        <dbReference type="EMBL" id="SHM03489.1"/>
    </source>
</evidence>
<feature type="chain" id="PRO_5012025688" evidence="1">
    <location>
        <begin position="30"/>
        <end position="179"/>
    </location>
</feature>
<dbReference type="Pfam" id="PF04945">
    <property type="entry name" value="YHS"/>
    <property type="match status" value="1"/>
</dbReference>
<dbReference type="AlphaFoldDB" id="A0A1M7FIH7"/>
<name>A0A1M7FIH7_9HYPH</name>
<dbReference type="OrthoDB" id="344729at2"/>
<dbReference type="EMBL" id="FRBW01000002">
    <property type="protein sequence ID" value="SHM03489.1"/>
    <property type="molecule type" value="Genomic_DNA"/>
</dbReference>
<dbReference type="NCBIfam" id="NF041384">
    <property type="entry name" value="YHS_seleno_dom"/>
    <property type="match status" value="1"/>
</dbReference>
<feature type="domain" description="YHS" evidence="2">
    <location>
        <begin position="61"/>
        <end position="107"/>
    </location>
</feature>
<sequence length="179" mass="19434">MLRSNLTCFKPIPFKPLLASLLLSAAVLAASPIALPKGAAFADEVTNFVKDGAAIGGTDPVAYFTKHKPVQGQDQFTADYQGVTWKFASAENRDLFTADPAKYAPQYGGFCAFGASKGFKVPVVPDAWKIVDGKLYLNNSAAVQERFLADTQGIIHDADLNWQVIKDKKAEDLKEPIIR</sequence>
<accession>A0A1M7FIH7</accession>
<feature type="signal peptide" evidence="1">
    <location>
        <begin position="1"/>
        <end position="29"/>
    </location>
</feature>
<reference evidence="3 4" key="1">
    <citation type="submission" date="2016-11" db="EMBL/GenBank/DDBJ databases">
        <authorList>
            <person name="Jaros S."/>
            <person name="Januszkiewicz K."/>
            <person name="Wedrychowicz H."/>
        </authorList>
    </citation>
    <scope>NUCLEOTIDE SEQUENCE [LARGE SCALE GENOMIC DNA]</scope>
    <source>
        <strain evidence="3 4">DSM 22153</strain>
    </source>
</reference>
<evidence type="ECO:0000256" key="1">
    <source>
        <dbReference type="SAM" id="SignalP"/>
    </source>
</evidence>
<keyword evidence="4" id="KW-1185">Reference proteome</keyword>
<organism evidence="3 4">
    <name type="scientific">Roseibium suaedae</name>
    <dbReference type="NCBI Taxonomy" id="735517"/>
    <lineage>
        <taxon>Bacteria</taxon>
        <taxon>Pseudomonadati</taxon>
        <taxon>Pseudomonadota</taxon>
        <taxon>Alphaproteobacteria</taxon>
        <taxon>Hyphomicrobiales</taxon>
        <taxon>Stappiaceae</taxon>
        <taxon>Roseibium</taxon>
    </lineage>
</organism>
<evidence type="ECO:0000313" key="4">
    <source>
        <dbReference type="Proteomes" id="UP000186002"/>
    </source>
</evidence>
<dbReference type="Proteomes" id="UP000186002">
    <property type="component" value="Unassembled WGS sequence"/>
</dbReference>
<dbReference type="STRING" id="735517.SAMN05444272_1614"/>
<evidence type="ECO:0000259" key="2">
    <source>
        <dbReference type="Pfam" id="PF04945"/>
    </source>
</evidence>
<gene>
    <name evidence="3" type="ORF">SAMN05444272_1614</name>
</gene>
<proteinExistence type="predicted"/>
<protein>
    <submittedName>
        <fullName evidence="3">YHS domain-containing protein</fullName>
    </submittedName>
</protein>
<dbReference type="RefSeq" id="WP_084081867.1">
    <property type="nucleotide sequence ID" value="NZ_FRBW01000002.1"/>
</dbReference>